<organism evidence="1 2">
    <name type="scientific">Methylohalomonas lacus</name>
    <dbReference type="NCBI Taxonomy" id="398773"/>
    <lineage>
        <taxon>Bacteria</taxon>
        <taxon>Pseudomonadati</taxon>
        <taxon>Pseudomonadota</taxon>
        <taxon>Gammaproteobacteria</taxon>
        <taxon>Methylohalomonadales</taxon>
        <taxon>Methylohalomonadaceae</taxon>
        <taxon>Methylohalomonas</taxon>
    </lineage>
</organism>
<dbReference type="AlphaFoldDB" id="A0AAE3HLK5"/>
<evidence type="ECO:0000313" key="2">
    <source>
        <dbReference type="Proteomes" id="UP001204445"/>
    </source>
</evidence>
<accession>A0AAE3HLK5</accession>
<dbReference type="EMBL" id="JANUCT010000027">
    <property type="protein sequence ID" value="MCS3904575.1"/>
    <property type="molecule type" value="Genomic_DNA"/>
</dbReference>
<dbReference type="Proteomes" id="UP001204445">
    <property type="component" value="Unassembled WGS sequence"/>
</dbReference>
<evidence type="ECO:0000313" key="1">
    <source>
        <dbReference type="EMBL" id="MCS3904575.1"/>
    </source>
</evidence>
<protein>
    <submittedName>
        <fullName evidence="1">Uncharacterized protein</fullName>
    </submittedName>
</protein>
<proteinExistence type="predicted"/>
<keyword evidence="2" id="KW-1185">Reference proteome</keyword>
<comment type="caution">
    <text evidence="1">The sequence shown here is derived from an EMBL/GenBank/DDBJ whole genome shotgun (WGS) entry which is preliminary data.</text>
</comment>
<dbReference type="RefSeq" id="WP_259057749.1">
    <property type="nucleotide sequence ID" value="NZ_JANUCT010000027.1"/>
</dbReference>
<gene>
    <name evidence="1" type="ORF">J2T55_002614</name>
</gene>
<sequence>MITDLHRIGIKFLTARGDDIPLTDFIPIFHAWIQEGKLEDVMIDVAEYSHVPAGPGTMLIAHEGNYAIDETGNRRGFVYYSKQEVSGDNLADRLAVVCRKNLAACKLLEAEDTFKDRLAFDFGRIEIFFNDRLNGPNSDETWQAFEPVLKSFMARLYPNTDFEARYETGDPRERFSVSVSLQDDAASAEDLLARL</sequence>
<name>A0AAE3HLK5_9GAMM</name>
<reference evidence="1" key="1">
    <citation type="submission" date="2022-08" db="EMBL/GenBank/DDBJ databases">
        <title>Genomic Encyclopedia of Type Strains, Phase III (KMG-III): the genomes of soil and plant-associated and newly described type strains.</title>
        <authorList>
            <person name="Whitman W."/>
        </authorList>
    </citation>
    <scope>NUCLEOTIDE SEQUENCE</scope>
    <source>
        <strain evidence="1">HMT 1</strain>
    </source>
</reference>